<accession>A0A9P4PZD2</accession>
<evidence type="ECO:0000313" key="2">
    <source>
        <dbReference type="Proteomes" id="UP000799441"/>
    </source>
</evidence>
<dbReference type="PANTHER" id="PTHR35309:SF4">
    <property type="entry name" value="TOCOPHEROL CYCLASE"/>
    <property type="match status" value="1"/>
</dbReference>
<evidence type="ECO:0008006" key="3">
    <source>
        <dbReference type="Google" id="ProtNLM"/>
    </source>
</evidence>
<organism evidence="1 2">
    <name type="scientific">Polychaeton citri CBS 116435</name>
    <dbReference type="NCBI Taxonomy" id="1314669"/>
    <lineage>
        <taxon>Eukaryota</taxon>
        <taxon>Fungi</taxon>
        <taxon>Dikarya</taxon>
        <taxon>Ascomycota</taxon>
        <taxon>Pezizomycotina</taxon>
        <taxon>Dothideomycetes</taxon>
        <taxon>Dothideomycetidae</taxon>
        <taxon>Capnodiales</taxon>
        <taxon>Capnodiaceae</taxon>
        <taxon>Polychaeton</taxon>
    </lineage>
</organism>
<keyword evidence="2" id="KW-1185">Reference proteome</keyword>
<reference evidence="1" key="1">
    <citation type="journal article" date="2020" name="Stud. Mycol.">
        <title>101 Dothideomycetes genomes: a test case for predicting lifestyles and emergence of pathogens.</title>
        <authorList>
            <person name="Haridas S."/>
            <person name="Albert R."/>
            <person name="Binder M."/>
            <person name="Bloem J."/>
            <person name="Labutti K."/>
            <person name="Salamov A."/>
            <person name="Andreopoulos B."/>
            <person name="Baker S."/>
            <person name="Barry K."/>
            <person name="Bills G."/>
            <person name="Bluhm B."/>
            <person name="Cannon C."/>
            <person name="Castanera R."/>
            <person name="Culley D."/>
            <person name="Daum C."/>
            <person name="Ezra D."/>
            <person name="Gonzalez J."/>
            <person name="Henrissat B."/>
            <person name="Kuo A."/>
            <person name="Liang C."/>
            <person name="Lipzen A."/>
            <person name="Lutzoni F."/>
            <person name="Magnuson J."/>
            <person name="Mondo S."/>
            <person name="Nolan M."/>
            <person name="Ohm R."/>
            <person name="Pangilinan J."/>
            <person name="Park H.-J."/>
            <person name="Ramirez L."/>
            <person name="Alfaro M."/>
            <person name="Sun H."/>
            <person name="Tritt A."/>
            <person name="Yoshinaga Y."/>
            <person name="Zwiers L.-H."/>
            <person name="Turgeon B."/>
            <person name="Goodwin S."/>
            <person name="Spatafora J."/>
            <person name="Crous P."/>
            <person name="Grigoriev I."/>
        </authorList>
    </citation>
    <scope>NUCLEOTIDE SEQUENCE</scope>
    <source>
        <strain evidence="1">CBS 116435</strain>
    </source>
</reference>
<dbReference type="GO" id="GO:0009976">
    <property type="term" value="F:tocopherol cyclase activity"/>
    <property type="evidence" value="ECO:0007669"/>
    <property type="project" value="InterPro"/>
</dbReference>
<proteinExistence type="predicted"/>
<comment type="caution">
    <text evidence="1">The sequence shown here is derived from an EMBL/GenBank/DDBJ whole genome shotgun (WGS) entry which is preliminary data.</text>
</comment>
<dbReference type="InterPro" id="IPR025893">
    <property type="entry name" value="Tocopherol_cyclase"/>
</dbReference>
<name>A0A9P4PZD2_9PEZI</name>
<dbReference type="EMBL" id="MU003837">
    <property type="protein sequence ID" value="KAF2717738.1"/>
    <property type="molecule type" value="Genomic_DNA"/>
</dbReference>
<evidence type="ECO:0000313" key="1">
    <source>
        <dbReference type="EMBL" id="KAF2717738.1"/>
    </source>
</evidence>
<dbReference type="Proteomes" id="UP000799441">
    <property type="component" value="Unassembled WGS sequence"/>
</dbReference>
<gene>
    <name evidence="1" type="ORF">K431DRAFT_341142</name>
</gene>
<protein>
    <recommendedName>
        <fullName evidence="3">Tocopherol cyclase</fullName>
    </recommendedName>
</protein>
<dbReference type="AlphaFoldDB" id="A0A9P4PZD2"/>
<dbReference type="PANTHER" id="PTHR35309">
    <property type="match status" value="1"/>
</dbReference>
<dbReference type="OrthoDB" id="5421239at2759"/>
<sequence>MEHNAPHANARFEGYYSKFDLPSGSHLAVIFSNVKTAQTKPHKISLTYVPKDSMQIFQKEIAPDQMELKTLSKDYDFVLSAPGVGFIKWNKDSLTEYDLTCEEFSFKGKTTTRIPWSTSTNTPEGLLAYLPLPLHWHVHSLGSQCDYSLEIPGYNLPASDASGAAIVHQEKNYALGFPSAHMWMQAQDGDHSFCAAGGQILGMEAFLLGYRSKDIDIDFRPPFAVRIAGWSPFMTYASNWNEREFRLSLQSFRQKIVVEAKAPRGSFFSLSAPFPEGHRENYLGQSFQATIVVHVYQSGWFGPWRLMKKDIFRNASLEFGAGYYPPAGSKDTIN</sequence>